<dbReference type="Proteomes" id="UP000248257">
    <property type="component" value="Unassembled WGS sequence"/>
</dbReference>
<dbReference type="EMBL" id="NKUC01000058">
    <property type="protein sequence ID" value="PYD55663.1"/>
    <property type="molecule type" value="Genomic_DNA"/>
</dbReference>
<sequence>MNENQTTADLEAGLRAFDDLSRAIGKAVSRMDEIAERQEQIIRKQAEIWTAMGGMRSVRYRQIVEKN</sequence>
<organism evidence="1 2">
    <name type="scientific">Komagataeibacter xylinus</name>
    <name type="common">Gluconacetobacter xylinus</name>
    <dbReference type="NCBI Taxonomy" id="28448"/>
    <lineage>
        <taxon>Bacteria</taxon>
        <taxon>Pseudomonadati</taxon>
        <taxon>Pseudomonadota</taxon>
        <taxon>Alphaproteobacteria</taxon>
        <taxon>Acetobacterales</taxon>
        <taxon>Acetobacteraceae</taxon>
        <taxon>Komagataeibacter</taxon>
    </lineage>
</organism>
<keyword evidence="2" id="KW-1185">Reference proteome</keyword>
<evidence type="ECO:0000313" key="1">
    <source>
        <dbReference type="EMBL" id="PYD55663.1"/>
    </source>
</evidence>
<protein>
    <submittedName>
        <fullName evidence="1">Uncharacterized protein</fullName>
    </submittedName>
</protein>
<dbReference type="RefSeq" id="WP_061274654.1">
    <property type="nucleotide sequence ID" value="NZ_CBCRXN010000023.1"/>
</dbReference>
<dbReference type="AlphaFoldDB" id="A0A318PQB8"/>
<reference evidence="1 2" key="1">
    <citation type="submission" date="2017-07" db="EMBL/GenBank/DDBJ databases">
        <title>A draft genome sequence of Komagataeibacter xylinus LMG 1515.</title>
        <authorList>
            <person name="Skraban J."/>
            <person name="Cleenwerck I."/>
            <person name="Vandamme P."/>
            <person name="Trcek J."/>
        </authorList>
    </citation>
    <scope>NUCLEOTIDE SEQUENCE [LARGE SCALE GENOMIC DNA]</scope>
    <source>
        <strain evidence="1 2">LMG 1515</strain>
    </source>
</reference>
<comment type="caution">
    <text evidence="1">The sequence shown here is derived from an EMBL/GenBank/DDBJ whole genome shotgun (WGS) entry which is preliminary data.</text>
</comment>
<proteinExistence type="predicted"/>
<dbReference type="STRING" id="1220579.GCA_001571345_02043"/>
<name>A0A318PQB8_KOMXY</name>
<gene>
    <name evidence="1" type="ORF">CFR75_15315</name>
</gene>
<evidence type="ECO:0000313" key="2">
    <source>
        <dbReference type="Proteomes" id="UP000248257"/>
    </source>
</evidence>
<accession>A0A318PQB8</accession>